<evidence type="ECO:0000313" key="3">
    <source>
        <dbReference type="Proteomes" id="UP000053237"/>
    </source>
</evidence>
<evidence type="ECO:0000256" key="1">
    <source>
        <dbReference type="SAM" id="MobiDB-lite"/>
    </source>
</evidence>
<dbReference type="InterPro" id="IPR013962">
    <property type="entry name" value="DASH_Dam1"/>
</dbReference>
<keyword evidence="3" id="KW-1185">Reference proteome</keyword>
<dbReference type="GO" id="GO:0072686">
    <property type="term" value="C:mitotic spindle"/>
    <property type="evidence" value="ECO:0007669"/>
    <property type="project" value="InterPro"/>
</dbReference>
<dbReference type="Proteomes" id="UP000053237">
    <property type="component" value="Unassembled WGS sequence"/>
</dbReference>
<name>A0A024GFY1_9STRA</name>
<organism evidence="2 3">
    <name type="scientific">Albugo candida</name>
    <dbReference type="NCBI Taxonomy" id="65357"/>
    <lineage>
        <taxon>Eukaryota</taxon>
        <taxon>Sar</taxon>
        <taxon>Stramenopiles</taxon>
        <taxon>Oomycota</taxon>
        <taxon>Peronosporomycetes</taxon>
        <taxon>Albuginales</taxon>
        <taxon>Albuginaceae</taxon>
        <taxon>Albugo</taxon>
    </lineage>
</organism>
<protein>
    <submittedName>
        <fullName evidence="2">Uncharacterized protein</fullName>
    </submittedName>
</protein>
<dbReference type="AlphaFoldDB" id="A0A024GFY1"/>
<feature type="region of interest" description="Disordered" evidence="1">
    <location>
        <begin position="92"/>
        <end position="133"/>
    </location>
</feature>
<gene>
    <name evidence="2" type="ORF">BN9_061280</name>
</gene>
<dbReference type="OrthoDB" id="165501at2759"/>
<dbReference type="Pfam" id="PF08653">
    <property type="entry name" value="DASH_Dam1"/>
    <property type="match status" value="1"/>
</dbReference>
<accession>A0A024GFY1</accession>
<comment type="caution">
    <text evidence="2">The sequence shown here is derived from an EMBL/GenBank/DDBJ whole genome shotgun (WGS) entry which is preliminary data.</text>
</comment>
<dbReference type="EMBL" id="CAIX01000093">
    <property type="protein sequence ID" value="CCI45255.1"/>
    <property type="molecule type" value="Genomic_DNA"/>
</dbReference>
<dbReference type="GO" id="GO:0008608">
    <property type="term" value="P:attachment of spindle microtubules to kinetochore"/>
    <property type="evidence" value="ECO:0007669"/>
    <property type="project" value="InterPro"/>
</dbReference>
<sequence>MVTDDALLEQFRQFTDGMKDLHRHVVKLARIHESMREFNATFGTFQTIIRLQQECLTHPESIRKKSSLSLESIVDAKPEINDSEVTLPVSKQRADNKVNKRQSTAPVKTNLKKRKRTALKQNKNKPSSQTSLSKVWNWDKSTRKKIPKKYQSKEEMDKLETLLLYLKNRSAGRNAANGLTIAELVRHSCISVIRCKEMLQTLMKLELITRKKEKLGFLYSLRSSAVATSQNP</sequence>
<evidence type="ECO:0000313" key="2">
    <source>
        <dbReference type="EMBL" id="CCI45255.1"/>
    </source>
</evidence>
<dbReference type="GO" id="GO:0042729">
    <property type="term" value="C:DASH complex"/>
    <property type="evidence" value="ECO:0007669"/>
    <property type="project" value="InterPro"/>
</dbReference>
<feature type="compositionally biased region" description="Polar residues" evidence="1">
    <location>
        <begin position="119"/>
        <end position="133"/>
    </location>
</feature>
<proteinExistence type="predicted"/>
<dbReference type="InParanoid" id="A0A024GFY1"/>
<reference evidence="2 3" key="1">
    <citation type="submission" date="2012-05" db="EMBL/GenBank/DDBJ databases">
        <title>Recombination and specialization in a pathogen metapopulation.</title>
        <authorList>
            <person name="Gardiner A."/>
            <person name="Kemen E."/>
            <person name="Schultz-Larsen T."/>
            <person name="MacLean D."/>
            <person name="Van Oosterhout C."/>
            <person name="Jones J.D.G."/>
        </authorList>
    </citation>
    <scope>NUCLEOTIDE SEQUENCE [LARGE SCALE GENOMIC DNA]</scope>
    <source>
        <strain evidence="2 3">Ac Nc2</strain>
    </source>
</reference>